<evidence type="ECO:0000313" key="3">
    <source>
        <dbReference type="Proteomes" id="UP000006546"/>
    </source>
</evidence>
<dbReference type="Proteomes" id="UP000006546">
    <property type="component" value="Chromosome"/>
</dbReference>
<feature type="coiled-coil region" evidence="1">
    <location>
        <begin position="207"/>
        <end position="273"/>
    </location>
</feature>
<evidence type="ECO:0000256" key="1">
    <source>
        <dbReference type="SAM" id="Coils"/>
    </source>
</evidence>
<dbReference type="EMBL" id="CP002696">
    <property type="protein sequence ID" value="AEE15722.1"/>
    <property type="molecule type" value="Genomic_DNA"/>
</dbReference>
<proteinExistence type="predicted"/>
<dbReference type="HOGENOM" id="CLU_633034_0_0_12"/>
<accession>F4LMG0</accession>
<dbReference type="STRING" id="906968.Trebr_0273"/>
<dbReference type="AlphaFoldDB" id="F4LMG0"/>
<organism evidence="2 3">
    <name type="scientific">Treponema brennaborense (strain DSM 12168 / CIP 105900 / DD5/3)</name>
    <dbReference type="NCBI Taxonomy" id="906968"/>
    <lineage>
        <taxon>Bacteria</taxon>
        <taxon>Pseudomonadati</taxon>
        <taxon>Spirochaetota</taxon>
        <taxon>Spirochaetia</taxon>
        <taxon>Spirochaetales</taxon>
        <taxon>Treponemataceae</taxon>
        <taxon>Treponema</taxon>
    </lineage>
</organism>
<name>F4LMG0_TREBD</name>
<evidence type="ECO:0000313" key="2">
    <source>
        <dbReference type="EMBL" id="AEE15722.1"/>
    </source>
</evidence>
<gene>
    <name evidence="2" type="ordered locus">Trebr_0273</name>
</gene>
<protein>
    <submittedName>
        <fullName evidence="2">Uncharacterized protein</fullName>
    </submittedName>
</protein>
<sequence length="433" mass="49908">MNKTWNTYIVCSRKKEATYLTFETTVDGTVAKNIAGHKPQYFSKFITPLIDTSSNGNPKESISADITPAMAQLFIDILNGKKKIELPVVYISKQKSGQYLIDPERLAEKLHCMAFVFTEPSTDFSYRLKKETNGNNVFNGVIGIYWGNKERFYFHPSERLTVESIYHKIAEVTALKPFSKGTSWFTLLQLETEREQSRLKTEYERLSTGSTARIDNLQAQIKEKEEESTRLKKELEAKQKELNLYMETFEAENRKLTEENRILTEKIAALSASFSDKQELNSSITVSLPCTENELFPDEIKDFVKGLFYKTIHSEPAENDSRKAHVVENIKGQIDDWNFAESAAAQRYEKCEDDWIKNCSKNGSDLISVLRKHEFIDKSMPRSAHYKVAYYGDERYTVTIPKTPSDNRSTKNTWTDTRKKCFLSVYCKSKKNS</sequence>
<reference evidence="3" key="1">
    <citation type="submission" date="2011-04" db="EMBL/GenBank/DDBJ databases">
        <title>The complete genome of Treponema brennaborense DSM 12168.</title>
        <authorList>
            <person name="Lucas S."/>
            <person name="Han J."/>
            <person name="Lapidus A."/>
            <person name="Bruce D."/>
            <person name="Goodwin L."/>
            <person name="Pitluck S."/>
            <person name="Peters L."/>
            <person name="Kyrpides N."/>
            <person name="Mavromatis K."/>
            <person name="Ivanova N."/>
            <person name="Mikhailova N."/>
            <person name="Pagani I."/>
            <person name="Teshima H."/>
            <person name="Detter J.C."/>
            <person name="Tapia R."/>
            <person name="Han C."/>
            <person name="Land M."/>
            <person name="Hauser L."/>
            <person name="Markowitz V."/>
            <person name="Cheng J.-F."/>
            <person name="Hugenholtz P."/>
            <person name="Woyke T."/>
            <person name="Wu D."/>
            <person name="Gronow S."/>
            <person name="Wellnitz S."/>
            <person name="Brambilla E."/>
            <person name="Klenk H.-P."/>
            <person name="Eisen J.A."/>
        </authorList>
    </citation>
    <scope>NUCLEOTIDE SEQUENCE [LARGE SCALE GENOMIC DNA]</scope>
    <source>
        <strain evidence="3">DSM 12168 / CIP 105900 / DD5/3</strain>
    </source>
</reference>
<keyword evidence="3" id="KW-1185">Reference proteome</keyword>
<keyword evidence="1" id="KW-0175">Coiled coil</keyword>
<dbReference type="KEGG" id="tbe:Trebr_0273"/>